<keyword evidence="3 6" id="KW-0479">Metal-binding</keyword>
<dbReference type="HAMAP" id="MF_01871">
    <property type="entry name" value="DabA"/>
    <property type="match status" value="1"/>
</dbReference>
<feature type="binding site" evidence="6">
    <location>
        <position position="491"/>
    </location>
    <ligand>
        <name>Zn(2+)</name>
        <dbReference type="ChEBI" id="CHEBI:29105"/>
    </ligand>
</feature>
<keyword evidence="4 6" id="KW-0862">Zinc</keyword>
<organism evidence="7 8">
    <name type="scientific">Pedobacter alpinus</name>
    <dbReference type="NCBI Taxonomy" id="1590643"/>
    <lineage>
        <taxon>Bacteria</taxon>
        <taxon>Pseudomonadati</taxon>
        <taxon>Bacteroidota</taxon>
        <taxon>Sphingobacteriia</taxon>
        <taxon>Sphingobacteriales</taxon>
        <taxon>Sphingobacteriaceae</taxon>
        <taxon>Pedobacter</taxon>
    </lineage>
</organism>
<accession>A0ABW5TPR0</accession>
<keyword evidence="1 6" id="KW-0813">Transport</keyword>
<dbReference type="PANTHER" id="PTHR38344:SF1">
    <property type="entry name" value="INORGANIC CARBON TRANSPORTER SUBUNIT DABA-RELATED"/>
    <property type="match status" value="1"/>
</dbReference>
<evidence type="ECO:0000256" key="5">
    <source>
        <dbReference type="ARBA" id="ARBA00023136"/>
    </source>
</evidence>
<dbReference type="Proteomes" id="UP001597546">
    <property type="component" value="Unassembled WGS sequence"/>
</dbReference>
<comment type="subunit">
    <text evidence="6">Forms a complex with DabB.</text>
</comment>
<evidence type="ECO:0000256" key="4">
    <source>
        <dbReference type="ARBA" id="ARBA00022833"/>
    </source>
</evidence>
<sequence>MSNLNFIKLIEEASSVVGKTFPLYAFVTSNPLSGYEKDTFFDATESAQKYFSGSFFPTASVYQQAWDINEIDEQVLKNMLIADGYMESPDFYLQQIENSKPLQEENANHNLDTMMVKWLSAFLDEGMAEWEMPNRTEGFYSAWRKLAKYDGKLGVKSLNEIPIDATNALQQALKVYTDKEYLQIFEYHIAALAGWTGYIKYRAENNTDWQQKYPITLTDYLAVRLWVANRIQAQIVAPKKDRTAQKEQAKLQYIWLKAWEKSLQNKLVQKLEKKQTTVEDVIIADEIPDAQLVFCIDTRSELLRRHIEAQGKYETFGFAGFFGIAADYKDLNTGIIRKSCPLIVGSAYTISESCYTNKTAELVSFKKTAEDLKFKNYFFKRLKNMLPSAFGYVEGSGLIYGASLVARSLFPAKLYQIEQKNSKPHESFCDTKIQHSHLTDDTLASIPLAEKVAIVNSAFAVMGWQKFAPLVVFAGHGSHSKNNPFGSSLDCGACAASPGRNNARMLASLANLTEVKEALAAEHNLFIPSNTVFIGAEHNTTTEDIVLFDGQVPASHHEYLKALKVNLKKAQLIAIKQRRGLASDEINHVYKKANNWAETRPEWGLAKNGGFIIGPRNLSKNVDLESRCFLQSYDWRKDDSGDLLEAIMQGPMTVTQWINNHYYFSTVDNDRFGGGTKITHNVTGQFGVVQGNGGDLKVGIPLQSVKATDDEMYHQPLRLSVIIEAPLERVTAILDKNPNLKSLITNQWIYLLVMDPLKEGAPKLYKTNEVETVA</sequence>
<proteinExistence type="inferred from homology"/>
<evidence type="ECO:0000313" key="7">
    <source>
        <dbReference type="EMBL" id="MFD2730914.1"/>
    </source>
</evidence>
<evidence type="ECO:0000256" key="3">
    <source>
        <dbReference type="ARBA" id="ARBA00022723"/>
    </source>
</evidence>
<feature type="binding site" evidence="6">
    <location>
        <position position="297"/>
    </location>
    <ligand>
        <name>Zn(2+)</name>
        <dbReference type="ChEBI" id="CHEBI:29105"/>
    </ligand>
</feature>
<evidence type="ECO:0000256" key="2">
    <source>
        <dbReference type="ARBA" id="ARBA00022475"/>
    </source>
</evidence>
<gene>
    <name evidence="6" type="primary">dabA</name>
    <name evidence="7" type="ORF">ACFSSE_04290</name>
</gene>
<evidence type="ECO:0000256" key="1">
    <source>
        <dbReference type="ARBA" id="ARBA00022448"/>
    </source>
</evidence>
<keyword evidence="5 6" id="KW-0472">Membrane</keyword>
<dbReference type="PANTHER" id="PTHR38344">
    <property type="entry name" value="UPF0753 PROTEIN AQ_863"/>
    <property type="match status" value="1"/>
</dbReference>
<dbReference type="Pfam" id="PF10070">
    <property type="entry name" value="DabA"/>
    <property type="match status" value="1"/>
</dbReference>
<feature type="binding site" evidence="6">
    <location>
        <position position="476"/>
    </location>
    <ligand>
        <name>Zn(2+)</name>
        <dbReference type="ChEBI" id="CHEBI:29105"/>
    </ligand>
</feature>
<dbReference type="InterPro" id="IPR018752">
    <property type="entry name" value="DabA"/>
</dbReference>
<feature type="binding site" evidence="6">
    <location>
        <position position="295"/>
    </location>
    <ligand>
        <name>Zn(2+)</name>
        <dbReference type="ChEBI" id="CHEBI:29105"/>
    </ligand>
</feature>
<evidence type="ECO:0000256" key="6">
    <source>
        <dbReference type="HAMAP-Rule" id="MF_01871"/>
    </source>
</evidence>
<protein>
    <recommendedName>
        <fullName evidence="6">Probable inorganic carbon transporter subunit DabA</fullName>
    </recommendedName>
</protein>
<keyword evidence="8" id="KW-1185">Reference proteome</keyword>
<keyword evidence="2 6" id="KW-1003">Cell membrane</keyword>
<comment type="function">
    <text evidence="6">Part of an energy-coupled inorganic carbon pump.</text>
</comment>
<comment type="caution">
    <text evidence="7">The sequence shown here is derived from an EMBL/GenBank/DDBJ whole genome shotgun (WGS) entry which is preliminary data.</text>
</comment>
<comment type="subcellular location">
    <subcellularLocation>
        <location evidence="6">Cell membrane</location>
        <topology evidence="6">Peripheral membrane protein</topology>
    </subcellularLocation>
</comment>
<evidence type="ECO:0000313" key="8">
    <source>
        <dbReference type="Proteomes" id="UP001597546"/>
    </source>
</evidence>
<comment type="similarity">
    <text evidence="6">Belongs to the inorganic carbon transporter (TC 9.A.2) DabA family.</text>
</comment>
<dbReference type="RefSeq" id="WP_379042406.1">
    <property type="nucleotide sequence ID" value="NZ_JBHSKW010000022.1"/>
</dbReference>
<reference evidence="8" key="1">
    <citation type="journal article" date="2019" name="Int. J. Syst. Evol. Microbiol.">
        <title>The Global Catalogue of Microorganisms (GCM) 10K type strain sequencing project: providing services to taxonomists for standard genome sequencing and annotation.</title>
        <authorList>
            <consortium name="The Broad Institute Genomics Platform"/>
            <consortium name="The Broad Institute Genome Sequencing Center for Infectious Disease"/>
            <person name="Wu L."/>
            <person name="Ma J."/>
        </authorList>
    </citation>
    <scope>NUCLEOTIDE SEQUENCE [LARGE SCALE GENOMIC DNA]</scope>
    <source>
        <strain evidence="8">KCTC 42456</strain>
    </source>
</reference>
<comment type="cofactor">
    <cofactor evidence="6">
        <name>Zn(2+)</name>
        <dbReference type="ChEBI" id="CHEBI:29105"/>
    </cofactor>
</comment>
<dbReference type="EMBL" id="JBHULV010000011">
    <property type="protein sequence ID" value="MFD2730914.1"/>
    <property type="molecule type" value="Genomic_DNA"/>
</dbReference>
<name>A0ABW5TPR0_9SPHI</name>